<dbReference type="Pfam" id="PF01978">
    <property type="entry name" value="TrmB"/>
    <property type="match status" value="1"/>
</dbReference>
<sequence>MIELLRHIGLSELEAKCYLTLHEESGLSGYEVAKRVSVSRTNVYAALRSLSDKGACLTIEGDPARYDAVPVEQLLRLMRSDFERTAERLVREIQPPPRIVPAFYNWQGSKPLEQAIRRLTVNASKTIVADLWSEDIRWFEEPLLEAERRGVTVILITLGEVRTALNNVRVHKRSDAWPNQTARKFSLLCDSANALLGSFGGEVKPSAVETDHPAVVETLKNAFYHDMLMTHIEADFGRELAAKYGENYEKLLAYYMKDKGWDI</sequence>
<dbReference type="SUPFAM" id="SSF46785">
    <property type="entry name" value="Winged helix' DNA-binding domain"/>
    <property type="match status" value="1"/>
</dbReference>
<reference evidence="2" key="1">
    <citation type="submission" date="2023-07" db="EMBL/GenBank/DDBJ databases">
        <authorList>
            <person name="Aktuganov G."/>
            <person name="Boyko T."/>
            <person name="Delegan Y."/>
            <person name="Galimzianova N."/>
            <person name="Gilvanova E."/>
            <person name="Korobov V."/>
            <person name="Kuzmina L."/>
            <person name="Melentiev A."/>
            <person name="Milman P."/>
            <person name="Ryabova A."/>
            <person name="Stupak E."/>
            <person name="Yasakov T."/>
            <person name="Zharikova N."/>
            <person name="Zhurenko E."/>
        </authorList>
    </citation>
    <scope>NUCLEOTIDE SEQUENCE</scope>
    <source>
        <strain evidence="2">IB-739</strain>
    </source>
</reference>
<comment type="caution">
    <text evidence="2">The sequence shown here is derived from an EMBL/GenBank/DDBJ whole genome shotgun (WGS) entry which is preliminary data.</text>
</comment>
<accession>A0ABT8V4Q2</accession>
<dbReference type="RefSeq" id="WP_127486471.1">
    <property type="nucleotide sequence ID" value="NZ_JARLKN010000069.1"/>
</dbReference>
<protein>
    <submittedName>
        <fullName evidence="2">Helix-turn-helix domain-containing protein</fullName>
    </submittedName>
</protein>
<dbReference type="PANTHER" id="PTHR34293:SF1">
    <property type="entry name" value="HTH-TYPE TRANSCRIPTIONAL REGULATOR TRMBL2"/>
    <property type="match status" value="1"/>
</dbReference>
<evidence type="ECO:0000313" key="3">
    <source>
        <dbReference type="Proteomes" id="UP001168883"/>
    </source>
</evidence>
<dbReference type="InterPro" id="IPR036388">
    <property type="entry name" value="WH-like_DNA-bd_sf"/>
</dbReference>
<proteinExistence type="predicted"/>
<evidence type="ECO:0000313" key="2">
    <source>
        <dbReference type="EMBL" id="MDO3676404.1"/>
    </source>
</evidence>
<name>A0ABT8V4Q2_9BACL</name>
<dbReference type="Proteomes" id="UP001168883">
    <property type="component" value="Unassembled WGS sequence"/>
</dbReference>
<dbReference type="InterPro" id="IPR051797">
    <property type="entry name" value="TrmB-like"/>
</dbReference>
<dbReference type="CDD" id="cd09124">
    <property type="entry name" value="PLDc_like_TrmB_middle"/>
    <property type="match status" value="1"/>
</dbReference>
<organism evidence="2 3">
    <name type="scientific">Paenibacillus ehimensis</name>
    <dbReference type="NCBI Taxonomy" id="79264"/>
    <lineage>
        <taxon>Bacteria</taxon>
        <taxon>Bacillati</taxon>
        <taxon>Bacillota</taxon>
        <taxon>Bacilli</taxon>
        <taxon>Bacillales</taxon>
        <taxon>Paenibacillaceae</taxon>
        <taxon>Paenibacillus</taxon>
    </lineage>
</organism>
<gene>
    <name evidence="2" type="ORF">Q3C12_05265</name>
</gene>
<dbReference type="EMBL" id="JAUMKJ010000005">
    <property type="protein sequence ID" value="MDO3676404.1"/>
    <property type="molecule type" value="Genomic_DNA"/>
</dbReference>
<evidence type="ECO:0000259" key="1">
    <source>
        <dbReference type="Pfam" id="PF01978"/>
    </source>
</evidence>
<dbReference type="PANTHER" id="PTHR34293">
    <property type="entry name" value="HTH-TYPE TRANSCRIPTIONAL REGULATOR TRMBL2"/>
    <property type="match status" value="1"/>
</dbReference>
<dbReference type="InterPro" id="IPR002831">
    <property type="entry name" value="Tscrpt_reg_TrmB_N"/>
</dbReference>
<dbReference type="InterPro" id="IPR036390">
    <property type="entry name" value="WH_DNA-bd_sf"/>
</dbReference>
<dbReference type="Gene3D" id="1.10.10.10">
    <property type="entry name" value="Winged helix-like DNA-binding domain superfamily/Winged helix DNA-binding domain"/>
    <property type="match status" value="1"/>
</dbReference>
<feature type="domain" description="Transcription regulator TrmB N-terminal" evidence="1">
    <location>
        <begin position="5"/>
        <end position="72"/>
    </location>
</feature>
<keyword evidence="3" id="KW-1185">Reference proteome</keyword>